<dbReference type="Pfam" id="PF00664">
    <property type="entry name" value="ABC_membrane"/>
    <property type="match status" value="2"/>
</dbReference>
<dbReference type="GO" id="GO:0090374">
    <property type="term" value="P:oligopeptide export from mitochondrion"/>
    <property type="evidence" value="ECO:0007669"/>
    <property type="project" value="TreeGrafter"/>
</dbReference>
<dbReference type="GO" id="GO:0005524">
    <property type="term" value="F:ATP binding"/>
    <property type="evidence" value="ECO:0007669"/>
    <property type="project" value="UniProtKB-KW"/>
</dbReference>
<dbReference type="SMART" id="SM00382">
    <property type="entry name" value="AAA"/>
    <property type="match status" value="2"/>
</dbReference>
<dbReference type="RefSeq" id="XP_031854341.1">
    <property type="nucleotide sequence ID" value="XM_031998450.1"/>
</dbReference>
<keyword evidence="13" id="KW-1185">Reference proteome</keyword>
<feature type="transmembrane region" description="Helical" evidence="9">
    <location>
        <begin position="314"/>
        <end position="332"/>
    </location>
</feature>
<dbReference type="PROSITE" id="PS50893">
    <property type="entry name" value="ABC_TRANSPORTER_2"/>
    <property type="match status" value="2"/>
</dbReference>
<proteinExistence type="predicted"/>
<feature type="transmembrane region" description="Helical" evidence="9">
    <location>
        <begin position="182"/>
        <end position="201"/>
    </location>
</feature>
<dbReference type="InterPro" id="IPR003439">
    <property type="entry name" value="ABC_transporter-like_ATP-bd"/>
</dbReference>
<evidence type="ECO:0000256" key="4">
    <source>
        <dbReference type="ARBA" id="ARBA00022741"/>
    </source>
</evidence>
<dbReference type="Proteomes" id="UP000398389">
    <property type="component" value="Unassembled WGS sequence"/>
</dbReference>
<feature type="transmembrane region" description="Helical" evidence="9">
    <location>
        <begin position="976"/>
        <end position="1001"/>
    </location>
</feature>
<dbReference type="PANTHER" id="PTHR43394">
    <property type="entry name" value="ATP-DEPENDENT PERMEASE MDL1, MITOCHONDRIAL"/>
    <property type="match status" value="1"/>
</dbReference>
<keyword evidence="7 9" id="KW-0472">Membrane</keyword>
<dbReference type="GeneID" id="43582550"/>
<feature type="compositionally biased region" description="Basic and acidic residues" evidence="8">
    <location>
        <begin position="129"/>
        <end position="150"/>
    </location>
</feature>
<name>A0A5E8BW99_9ASCO</name>
<evidence type="ECO:0000256" key="1">
    <source>
        <dbReference type="ARBA" id="ARBA00004141"/>
    </source>
</evidence>
<dbReference type="InterPro" id="IPR036640">
    <property type="entry name" value="ABC1_TM_sf"/>
</dbReference>
<organism evidence="12 13">
    <name type="scientific">Magnusiomyces paraingens</name>
    <dbReference type="NCBI Taxonomy" id="2606893"/>
    <lineage>
        <taxon>Eukaryota</taxon>
        <taxon>Fungi</taxon>
        <taxon>Dikarya</taxon>
        <taxon>Ascomycota</taxon>
        <taxon>Saccharomycotina</taxon>
        <taxon>Dipodascomycetes</taxon>
        <taxon>Dipodascales</taxon>
        <taxon>Dipodascaceae</taxon>
        <taxon>Magnusiomyces</taxon>
    </lineage>
</organism>
<dbReference type="PROSITE" id="PS00211">
    <property type="entry name" value="ABC_TRANSPORTER_1"/>
    <property type="match status" value="1"/>
</dbReference>
<feature type="domain" description="ABC transporter" evidence="10">
    <location>
        <begin position="516"/>
        <end position="756"/>
    </location>
</feature>
<feature type="transmembrane region" description="Helical" evidence="9">
    <location>
        <begin position="1077"/>
        <end position="1095"/>
    </location>
</feature>
<keyword evidence="6 9" id="KW-1133">Transmembrane helix</keyword>
<dbReference type="InterPro" id="IPR017871">
    <property type="entry name" value="ABC_transporter-like_CS"/>
</dbReference>
<dbReference type="InterPro" id="IPR027417">
    <property type="entry name" value="P-loop_NTPase"/>
</dbReference>
<dbReference type="CDD" id="cd18578">
    <property type="entry name" value="ABC_6TM_Pgp_ABCB1_D2_like"/>
    <property type="match status" value="1"/>
</dbReference>
<keyword evidence="2" id="KW-0813">Transport</keyword>
<dbReference type="GO" id="GO:0005743">
    <property type="term" value="C:mitochondrial inner membrane"/>
    <property type="evidence" value="ECO:0007669"/>
    <property type="project" value="TreeGrafter"/>
</dbReference>
<dbReference type="CDD" id="cd18577">
    <property type="entry name" value="ABC_6TM_Pgp_ABCB1_D1_like"/>
    <property type="match status" value="1"/>
</dbReference>
<protein>
    <submittedName>
        <fullName evidence="12">Uncharacterized protein</fullName>
    </submittedName>
</protein>
<dbReference type="InterPro" id="IPR039421">
    <property type="entry name" value="Type_1_exporter"/>
</dbReference>
<feature type="domain" description="ABC transmembrane type-1" evidence="11">
    <location>
        <begin position="188"/>
        <end position="471"/>
    </location>
</feature>
<evidence type="ECO:0000259" key="11">
    <source>
        <dbReference type="PROSITE" id="PS50929"/>
    </source>
</evidence>
<keyword evidence="5" id="KW-0067">ATP-binding</keyword>
<feature type="compositionally biased region" description="Acidic residues" evidence="8">
    <location>
        <begin position="76"/>
        <end position="90"/>
    </location>
</feature>
<evidence type="ECO:0000256" key="2">
    <source>
        <dbReference type="ARBA" id="ARBA00022448"/>
    </source>
</evidence>
<accession>A0A5E8BW99</accession>
<dbReference type="InterPro" id="IPR003593">
    <property type="entry name" value="AAA+_ATPase"/>
</dbReference>
<evidence type="ECO:0000256" key="5">
    <source>
        <dbReference type="ARBA" id="ARBA00022840"/>
    </source>
</evidence>
<feature type="transmembrane region" description="Helical" evidence="9">
    <location>
        <begin position="934"/>
        <end position="956"/>
    </location>
</feature>
<feature type="transmembrane region" description="Helical" evidence="9">
    <location>
        <begin position="1193"/>
        <end position="1215"/>
    </location>
</feature>
<evidence type="ECO:0000313" key="13">
    <source>
        <dbReference type="Proteomes" id="UP000398389"/>
    </source>
</evidence>
<dbReference type="SUPFAM" id="SSF90123">
    <property type="entry name" value="ABC transporter transmembrane region"/>
    <property type="match status" value="2"/>
</dbReference>
<dbReference type="Pfam" id="PF00005">
    <property type="entry name" value="ABC_tran"/>
    <property type="match status" value="2"/>
</dbReference>
<keyword evidence="4" id="KW-0547">Nucleotide-binding</keyword>
<sequence>MLTSNSSNKNQESVSAGHSQEFLALPFSSLKSQNKVNQDEDLLEKNSPVTYYPKLELSTSRRNRGLIDPQRIIGEREDDEDDDTDFENDDMNGGSIFKPDITFKEIQRDQPPRNISDPSDESLQQITYKETKEPEEKKKTSKKQKNDKNLNDPTDDDKDEDQDKNVTVDGSLFSFSRFPADFIYVIPAIFVTCVAGVGQPIQTILMGKVFTSLSKFSTGLVYDSPQAFMRDVTIYTMSIIGLSGAILLFQSFMVATWDYYSSVQVSRAREKAYFRFLGRDFTWYDKNKGVMGTLSLLNRSFDDFRLATSMNLALNIRSISCIIAALIVAFVFDWSLTLISLCSLPVIVIFTGITTTPMTKALVQYKAIVEDASSLINWTVTSIATVKQFNAQFVQIRKLNIYLDEAFIHYKRFIVFAGFQQGISRFIMLTMFVPAFVYGGKLVAKGKAYPGDVLTVFWSTMMIANNLSELGLRMEPVHKGIVASSRIKEFLDLGMSSSTYFKSMIGLFPDSCKGSIVFQNVHFSYPSRPGVKVLRGLDLDISPGQTVFIVGNSGCGKSTISNIVLRLYNILKGVVLIDGYPIETLSAKWLLNNITVVEQQSVLFNTTIKENIALGNCIRGTEMSDVQLEYSISFATLRNIIESASKGLDSIVGSGGSKLSGGQRQRVALARARVRDTPILILDESLSALDPRSRETILRNIRTWRKGKTTIIITHELNQIQPEDYVYIFHKGKTLAQGLRKDLNDCNFFSGKSNSIMINDNMSTVSSSSSHSPFSDYYGMSLNSSKRETIHVMDTFSEDFSEDFSSLNEIKGKEAPLNIDPKSERLKNINRLSTVRPLSSFYPSLLLIDPRGEESIHNLLEAGNRNIIDGRRFSEPPTPYTPTNQFTFDSMESKPEKQTAFKLGYINPKDTKGLPIPTLSVLYKCFQTVQNKPVLLFGICIAIINGAVNPIFSFAIAKIFTSMFPGSSTGSNSKWIALAISIAFIDSVTIYLRTTVLCLAADRWVCSIRLKAFESVTSRDISWFTDNKIDSGELTTLLMNNTEDIRVIITLFLTILSTCVSLSLICIIWVMIMGWKLCFVALSLIPGSYISYLIFKYFNNIWEAQVISLGAKVDGILYEMVSGIRTLRILGIEKYFNDAFKSSISQYSVIKLKDSMCKGIGFAISDFFPLACQGILLYFGMKLVADGEYTLEQVMIIFTILLFSITSISVLMTAIPQMHGPLLTVLRLFHFLDDNSDLNQEKIGQKIKMSLTSSTIIFKDVCFSYTTPKEISTLVNFDESSDDEDLTFTTKIESTRPVSSFSFFAPDTFKDSVITTSQPVKKSEQETSKHGFKNLLNGLDLLFKRSKSQILKAKISEKASRRRIIEVPVLYNINTTIPKNSVVAIVGPSGSGKSTLTSLLTKLYLPTSGVITIGGVDITDIDTDSLRSEIAVVGQMPLNFFRGTICENLTFGLNANISMDEIRRVCQDCAIDDFISTLPDKYDTMIGGSTGQVSSGASNLMSGGQMQRIGLARALLRQPRVLILDECTSGLDSKSTATILTKLEAYKQKRTMTIIIITHQKEPTEIADIIITLSQGHIFRNEIKNNKFARQSLDIN</sequence>
<evidence type="ECO:0000256" key="8">
    <source>
        <dbReference type="SAM" id="MobiDB-lite"/>
    </source>
</evidence>
<evidence type="ECO:0000256" key="9">
    <source>
        <dbReference type="SAM" id="Phobius"/>
    </source>
</evidence>
<dbReference type="PANTHER" id="PTHR43394:SF15">
    <property type="entry name" value="ALPHA-FACTOR-TRANSPORTING ATPASE"/>
    <property type="match status" value="1"/>
</dbReference>
<reference evidence="12 13" key="1">
    <citation type="submission" date="2019-09" db="EMBL/GenBank/DDBJ databases">
        <authorList>
            <person name="Brejova B."/>
        </authorList>
    </citation>
    <scope>NUCLEOTIDE SEQUENCE [LARGE SCALE GENOMIC DNA]</scope>
</reference>
<dbReference type="GO" id="GO:0016887">
    <property type="term" value="F:ATP hydrolysis activity"/>
    <property type="evidence" value="ECO:0007669"/>
    <property type="project" value="InterPro"/>
</dbReference>
<feature type="domain" description="ABC transporter" evidence="10">
    <location>
        <begin position="1351"/>
        <end position="1596"/>
    </location>
</feature>
<feature type="domain" description="ABC transmembrane type-1" evidence="11">
    <location>
        <begin position="936"/>
        <end position="1220"/>
    </location>
</feature>
<dbReference type="SUPFAM" id="SSF52540">
    <property type="entry name" value="P-loop containing nucleoside triphosphate hydrolases"/>
    <property type="match status" value="2"/>
</dbReference>
<dbReference type="OrthoDB" id="6500128at2759"/>
<keyword evidence="3 9" id="KW-0812">Transmembrane</keyword>
<feature type="transmembrane region" description="Helical" evidence="9">
    <location>
        <begin position="1160"/>
        <end position="1181"/>
    </location>
</feature>
<comment type="subcellular location">
    <subcellularLocation>
        <location evidence="1">Membrane</location>
        <topology evidence="1">Multi-pass membrane protein</topology>
    </subcellularLocation>
</comment>
<feature type="transmembrane region" description="Helical" evidence="9">
    <location>
        <begin position="234"/>
        <end position="260"/>
    </location>
</feature>
<dbReference type="InterPro" id="IPR011527">
    <property type="entry name" value="ABC1_TM_dom"/>
</dbReference>
<evidence type="ECO:0000256" key="7">
    <source>
        <dbReference type="ARBA" id="ARBA00023136"/>
    </source>
</evidence>
<evidence type="ECO:0000259" key="10">
    <source>
        <dbReference type="PROSITE" id="PS50893"/>
    </source>
</evidence>
<feature type="transmembrane region" description="Helical" evidence="9">
    <location>
        <begin position="338"/>
        <end position="356"/>
    </location>
</feature>
<dbReference type="EMBL" id="CABVLU010000003">
    <property type="protein sequence ID" value="VVT53757.1"/>
    <property type="molecule type" value="Genomic_DNA"/>
</dbReference>
<dbReference type="PROSITE" id="PS50929">
    <property type="entry name" value="ABC_TM1F"/>
    <property type="match status" value="2"/>
</dbReference>
<dbReference type="Gene3D" id="3.40.50.300">
    <property type="entry name" value="P-loop containing nucleotide triphosphate hydrolases"/>
    <property type="match status" value="2"/>
</dbReference>
<feature type="transmembrane region" description="Helical" evidence="9">
    <location>
        <begin position="1047"/>
        <end position="1071"/>
    </location>
</feature>
<gene>
    <name evidence="12" type="ORF">SAPINGB_P003734</name>
</gene>
<dbReference type="Gene3D" id="1.20.1560.10">
    <property type="entry name" value="ABC transporter type 1, transmembrane domain"/>
    <property type="match status" value="2"/>
</dbReference>
<feature type="compositionally biased region" description="Basic and acidic residues" evidence="8">
    <location>
        <begin position="101"/>
        <end position="111"/>
    </location>
</feature>
<evidence type="ECO:0000256" key="3">
    <source>
        <dbReference type="ARBA" id="ARBA00022692"/>
    </source>
</evidence>
<dbReference type="GO" id="GO:0015421">
    <property type="term" value="F:ABC-type oligopeptide transporter activity"/>
    <property type="evidence" value="ECO:0007669"/>
    <property type="project" value="TreeGrafter"/>
</dbReference>
<dbReference type="FunFam" id="3.40.50.300:FF:000604">
    <property type="entry name" value="ABC transporter B family member 28"/>
    <property type="match status" value="1"/>
</dbReference>
<evidence type="ECO:0000256" key="6">
    <source>
        <dbReference type="ARBA" id="ARBA00022989"/>
    </source>
</evidence>
<evidence type="ECO:0000313" key="12">
    <source>
        <dbReference type="EMBL" id="VVT53757.1"/>
    </source>
</evidence>
<feature type="region of interest" description="Disordered" evidence="8">
    <location>
        <begin position="56"/>
        <end position="163"/>
    </location>
</feature>